<keyword evidence="3 5" id="KW-0862">Zinc</keyword>
<evidence type="ECO:0000313" key="8">
    <source>
        <dbReference type="Proteomes" id="UP000580250"/>
    </source>
</evidence>
<dbReference type="Pfam" id="PF00412">
    <property type="entry name" value="LIM"/>
    <property type="match status" value="2"/>
</dbReference>
<dbReference type="CDD" id="cd09341">
    <property type="entry name" value="LIM2_Testin_like"/>
    <property type="match status" value="1"/>
</dbReference>
<dbReference type="EMBL" id="CAJEWN010001673">
    <property type="protein sequence ID" value="CAD2199285.1"/>
    <property type="molecule type" value="Genomic_DNA"/>
</dbReference>
<comment type="caution">
    <text evidence="7">The sequence shown here is derived from an EMBL/GenBank/DDBJ whole genome shotgun (WGS) entry which is preliminary data.</text>
</comment>
<dbReference type="PANTHER" id="PTHR24211">
    <property type="entry name" value="LIM DOMAIN-CONTAINING PROTEIN"/>
    <property type="match status" value="1"/>
</dbReference>
<keyword evidence="2" id="KW-0677">Repeat</keyword>
<gene>
    <name evidence="7" type="ORF">MENT_LOCUS52661</name>
</gene>
<dbReference type="AlphaFoldDB" id="A0A6V7XJ33"/>
<proteinExistence type="predicted"/>
<evidence type="ECO:0000256" key="2">
    <source>
        <dbReference type="ARBA" id="ARBA00022737"/>
    </source>
</evidence>
<evidence type="ECO:0000313" key="7">
    <source>
        <dbReference type="EMBL" id="CAD2199285.1"/>
    </source>
</evidence>
<keyword evidence="4 5" id="KW-0440">LIM domain</keyword>
<dbReference type="InterPro" id="IPR047120">
    <property type="entry name" value="Pk/Esn/Tes"/>
</dbReference>
<dbReference type="PROSITE" id="PS50023">
    <property type="entry name" value="LIM_DOMAIN_2"/>
    <property type="match status" value="1"/>
</dbReference>
<dbReference type="GO" id="GO:0046872">
    <property type="term" value="F:metal ion binding"/>
    <property type="evidence" value="ECO:0007669"/>
    <property type="project" value="UniProtKB-KW"/>
</dbReference>
<feature type="domain" description="LIM zinc-binding" evidence="6">
    <location>
        <begin position="187"/>
        <end position="266"/>
    </location>
</feature>
<accession>A0A6V7XJ33</accession>
<dbReference type="InterPro" id="IPR001781">
    <property type="entry name" value="Znf_LIM"/>
</dbReference>
<sequence>MNLNLNKNQQIIKDNVKILNFRKFNRHRKNKILVESSEDDDDSGCAIDYYYSWIPLKTKNITNSSSLNLNKIIKYQLPLQDFSKNFCLNIKNKKEYSEFKEFIVKRRQNYFGQGIPKKLLEKKYICKSPIESKTLAITAITHFGVYAHWHPNCFVCVECKELLVNLIYFAHQDNIFCGRHHAELTKPRCASCDELIFGEECTEAEGKTWHLNHFCCIKCNQPLAGCQYVMKILKENKKEFPFCLSCCQNISSNNYCATCFVKIPSDYPHIVAKNENSFKWHINSNCFCCSICKRALIGLPYSLINNQLFCNYCKKRKKNYLINLNNSLPSPSSTISSSFSPSPTKSEFNESLFKNYPKNVSTAKTINWKQKPPSFSPPPPLPINGPLLYLHHLLNVPHHQKISMRL</sequence>
<organism evidence="7 8">
    <name type="scientific">Meloidogyne enterolobii</name>
    <name type="common">Root-knot nematode worm</name>
    <name type="synonym">Meloidogyne mayaguensis</name>
    <dbReference type="NCBI Taxonomy" id="390850"/>
    <lineage>
        <taxon>Eukaryota</taxon>
        <taxon>Metazoa</taxon>
        <taxon>Ecdysozoa</taxon>
        <taxon>Nematoda</taxon>
        <taxon>Chromadorea</taxon>
        <taxon>Rhabditida</taxon>
        <taxon>Tylenchina</taxon>
        <taxon>Tylenchomorpha</taxon>
        <taxon>Tylenchoidea</taxon>
        <taxon>Meloidogynidae</taxon>
        <taxon>Meloidogyninae</taxon>
        <taxon>Meloidogyne</taxon>
    </lineage>
</organism>
<dbReference type="Proteomes" id="UP000580250">
    <property type="component" value="Unassembled WGS sequence"/>
</dbReference>
<dbReference type="PANTHER" id="PTHR24211:SF20">
    <property type="entry name" value="PROTEIN ESPINAS-RELATED"/>
    <property type="match status" value="1"/>
</dbReference>
<protein>
    <recommendedName>
        <fullName evidence="6">LIM zinc-binding domain-containing protein</fullName>
    </recommendedName>
</protein>
<evidence type="ECO:0000256" key="1">
    <source>
        <dbReference type="ARBA" id="ARBA00022723"/>
    </source>
</evidence>
<dbReference type="SUPFAM" id="SSF57716">
    <property type="entry name" value="Glucocorticoid receptor-like (DNA-binding domain)"/>
    <property type="match status" value="1"/>
</dbReference>
<evidence type="ECO:0000256" key="3">
    <source>
        <dbReference type="ARBA" id="ARBA00022833"/>
    </source>
</evidence>
<evidence type="ECO:0000259" key="6">
    <source>
        <dbReference type="PROSITE" id="PS50023"/>
    </source>
</evidence>
<dbReference type="FunFam" id="2.10.110.10:FF:000005">
    <property type="entry name" value="Testin isoform 1"/>
    <property type="match status" value="1"/>
</dbReference>
<name>A0A6V7XJ33_MELEN</name>
<dbReference type="Gene3D" id="2.10.110.10">
    <property type="entry name" value="Cysteine Rich Protein"/>
    <property type="match status" value="3"/>
</dbReference>
<dbReference type="PROSITE" id="PS00478">
    <property type="entry name" value="LIM_DOMAIN_1"/>
    <property type="match status" value="1"/>
</dbReference>
<keyword evidence="1 5" id="KW-0479">Metal-binding</keyword>
<reference evidence="7 8" key="1">
    <citation type="submission" date="2020-08" db="EMBL/GenBank/DDBJ databases">
        <authorList>
            <person name="Koutsovoulos G."/>
            <person name="Danchin GJ E."/>
        </authorList>
    </citation>
    <scope>NUCLEOTIDE SEQUENCE [LARGE SCALE GENOMIC DNA]</scope>
</reference>
<evidence type="ECO:0000256" key="5">
    <source>
        <dbReference type="PROSITE-ProRule" id="PRU00125"/>
    </source>
</evidence>
<dbReference type="OrthoDB" id="10069167at2759"/>
<evidence type="ECO:0000256" key="4">
    <source>
        <dbReference type="ARBA" id="ARBA00023038"/>
    </source>
</evidence>
<dbReference type="SMART" id="SM00132">
    <property type="entry name" value="LIM"/>
    <property type="match status" value="3"/>
</dbReference>